<evidence type="ECO:0000313" key="2">
    <source>
        <dbReference type="Proteomes" id="UP000275078"/>
    </source>
</evidence>
<protein>
    <submittedName>
        <fullName evidence="1">Uncharacterized protein</fullName>
    </submittedName>
</protein>
<keyword evidence="2" id="KW-1185">Reference proteome</keyword>
<dbReference type="EMBL" id="ML119651">
    <property type="protein sequence ID" value="RPA85979.1"/>
    <property type="molecule type" value="Genomic_DNA"/>
</dbReference>
<accession>A0A3N4IJH2</accession>
<dbReference type="Proteomes" id="UP000275078">
    <property type="component" value="Unassembled WGS sequence"/>
</dbReference>
<dbReference type="AlphaFoldDB" id="A0A3N4IJH2"/>
<organism evidence="1 2">
    <name type="scientific">Ascobolus immersus RN42</name>
    <dbReference type="NCBI Taxonomy" id="1160509"/>
    <lineage>
        <taxon>Eukaryota</taxon>
        <taxon>Fungi</taxon>
        <taxon>Dikarya</taxon>
        <taxon>Ascomycota</taxon>
        <taxon>Pezizomycotina</taxon>
        <taxon>Pezizomycetes</taxon>
        <taxon>Pezizales</taxon>
        <taxon>Ascobolaceae</taxon>
        <taxon>Ascobolus</taxon>
    </lineage>
</organism>
<evidence type="ECO:0000313" key="1">
    <source>
        <dbReference type="EMBL" id="RPA85979.1"/>
    </source>
</evidence>
<proteinExistence type="predicted"/>
<reference evidence="1 2" key="1">
    <citation type="journal article" date="2018" name="Nat. Ecol. Evol.">
        <title>Pezizomycetes genomes reveal the molecular basis of ectomycorrhizal truffle lifestyle.</title>
        <authorList>
            <person name="Murat C."/>
            <person name="Payen T."/>
            <person name="Noel B."/>
            <person name="Kuo A."/>
            <person name="Morin E."/>
            <person name="Chen J."/>
            <person name="Kohler A."/>
            <person name="Krizsan K."/>
            <person name="Balestrini R."/>
            <person name="Da Silva C."/>
            <person name="Montanini B."/>
            <person name="Hainaut M."/>
            <person name="Levati E."/>
            <person name="Barry K.W."/>
            <person name="Belfiori B."/>
            <person name="Cichocki N."/>
            <person name="Clum A."/>
            <person name="Dockter R.B."/>
            <person name="Fauchery L."/>
            <person name="Guy J."/>
            <person name="Iotti M."/>
            <person name="Le Tacon F."/>
            <person name="Lindquist E.A."/>
            <person name="Lipzen A."/>
            <person name="Malagnac F."/>
            <person name="Mello A."/>
            <person name="Molinier V."/>
            <person name="Miyauchi S."/>
            <person name="Poulain J."/>
            <person name="Riccioni C."/>
            <person name="Rubini A."/>
            <person name="Sitrit Y."/>
            <person name="Splivallo R."/>
            <person name="Traeger S."/>
            <person name="Wang M."/>
            <person name="Zifcakova L."/>
            <person name="Wipf D."/>
            <person name="Zambonelli A."/>
            <person name="Paolocci F."/>
            <person name="Nowrousian M."/>
            <person name="Ottonello S."/>
            <person name="Baldrian P."/>
            <person name="Spatafora J.W."/>
            <person name="Henrissat B."/>
            <person name="Nagy L.G."/>
            <person name="Aury J.M."/>
            <person name="Wincker P."/>
            <person name="Grigoriev I.V."/>
            <person name="Bonfante P."/>
            <person name="Martin F.M."/>
        </authorList>
    </citation>
    <scope>NUCLEOTIDE SEQUENCE [LARGE SCALE GENOMIC DNA]</scope>
    <source>
        <strain evidence="1 2">RN42</strain>
    </source>
</reference>
<gene>
    <name evidence="1" type="ORF">BJ508DRAFT_302358</name>
</gene>
<sequence>MPKTSTTPPNQMANLTLIAHNMPEAPTGLSSQIPTLTLTTPENNTYVITTESGKKQPLKGNQKRIQYDIHRHRHQNHAIDNPKHISKQHLWAPTSVYSHGARSSTNPQFAAKARICTCNPFHRARPISHQGRTKGKSVPYDTKKWKDPKFWNWLLLYSTGEPNTAPDPDYERWVAHYAESTIAASWPAQAILPNSSSQTSGQSHWQNQSCSDFPTILQNLLRKRRILVVAC</sequence>
<name>A0A3N4IJH2_ASCIM</name>